<dbReference type="Proteomes" id="UP000054560">
    <property type="component" value="Unassembled WGS sequence"/>
</dbReference>
<reference evidence="4 5" key="1">
    <citation type="submission" date="2011-02" db="EMBL/GenBank/DDBJ databases">
        <title>The Genome Sequence of Sphaeroforma arctica JP610.</title>
        <authorList>
            <consortium name="The Broad Institute Genome Sequencing Platform"/>
            <person name="Russ C."/>
            <person name="Cuomo C."/>
            <person name="Young S.K."/>
            <person name="Zeng Q."/>
            <person name="Gargeya S."/>
            <person name="Alvarado L."/>
            <person name="Berlin A."/>
            <person name="Chapman S.B."/>
            <person name="Chen Z."/>
            <person name="Freedman E."/>
            <person name="Gellesch M."/>
            <person name="Goldberg J."/>
            <person name="Griggs A."/>
            <person name="Gujja S."/>
            <person name="Heilman E."/>
            <person name="Heiman D."/>
            <person name="Howarth C."/>
            <person name="Mehta T."/>
            <person name="Neiman D."/>
            <person name="Pearson M."/>
            <person name="Roberts A."/>
            <person name="Saif S."/>
            <person name="Shea T."/>
            <person name="Shenoy N."/>
            <person name="Sisk P."/>
            <person name="Stolte C."/>
            <person name="Sykes S."/>
            <person name="White J."/>
            <person name="Yandava C."/>
            <person name="Burger G."/>
            <person name="Gray M.W."/>
            <person name="Holland P.W.H."/>
            <person name="King N."/>
            <person name="Lang F.B.F."/>
            <person name="Roger A.J."/>
            <person name="Ruiz-Trillo I."/>
            <person name="Haas B."/>
            <person name="Nusbaum C."/>
            <person name="Birren B."/>
        </authorList>
    </citation>
    <scope>NUCLEOTIDE SEQUENCE [LARGE SCALE GENOMIC DNA]</scope>
    <source>
        <strain evidence="4 5">JP610</strain>
    </source>
</reference>
<feature type="region of interest" description="Disordered" evidence="2">
    <location>
        <begin position="133"/>
        <end position="169"/>
    </location>
</feature>
<evidence type="ECO:0000259" key="3">
    <source>
        <dbReference type="PROSITE" id="PS50157"/>
    </source>
</evidence>
<dbReference type="Gene3D" id="3.30.160.60">
    <property type="entry name" value="Classic Zinc Finger"/>
    <property type="match status" value="1"/>
</dbReference>
<accession>A0A0L0FDK6</accession>
<organism evidence="4 5">
    <name type="scientific">Sphaeroforma arctica JP610</name>
    <dbReference type="NCBI Taxonomy" id="667725"/>
    <lineage>
        <taxon>Eukaryota</taxon>
        <taxon>Ichthyosporea</taxon>
        <taxon>Ichthyophonida</taxon>
        <taxon>Sphaeroforma</taxon>
    </lineage>
</organism>
<feature type="compositionally biased region" description="Basic and acidic residues" evidence="2">
    <location>
        <begin position="133"/>
        <end position="149"/>
    </location>
</feature>
<gene>
    <name evidence="4" type="ORF">SARC_12613</name>
</gene>
<dbReference type="EMBL" id="KQ244037">
    <property type="protein sequence ID" value="KNC74847.1"/>
    <property type="molecule type" value="Genomic_DNA"/>
</dbReference>
<keyword evidence="1" id="KW-0862">Zinc</keyword>
<dbReference type="GO" id="GO:0008270">
    <property type="term" value="F:zinc ion binding"/>
    <property type="evidence" value="ECO:0007669"/>
    <property type="project" value="UniProtKB-KW"/>
</dbReference>
<sequence length="325" mass="36465">MVMLSTSFNSTTYGYDEEKPHVTFFDTTHLTPSDVNFSSSLYQLRTAPPLQNNEHIGYQPSTHLTNISEVTQSRTVIPTSPDTGRKSRHRRPFKDLSRDLQCTEEGCERKYASKSSLSTHYRLKHSPEAKAKEFERLEAIRHKSEERRTPRPVRPRASPSNQNLELMRHKSAGSTVGVRDLSHPFYPVSYSSLTSPVNSYRATQTPPPQMPMSYFQRQMLFNTPSPGQPQRTSSLSFSPPNSTLYNQMSMPGSLPSSQSTVPIDNSLFAFKGTVGGFLSDNTDLTKSAQTPLEDQLLLQSTIDELWELGLGTLGDQFLVDLNPNA</sequence>
<keyword evidence="1" id="KW-0863">Zinc-finger</keyword>
<evidence type="ECO:0000256" key="2">
    <source>
        <dbReference type="SAM" id="MobiDB-lite"/>
    </source>
</evidence>
<evidence type="ECO:0000313" key="4">
    <source>
        <dbReference type="EMBL" id="KNC74847.1"/>
    </source>
</evidence>
<dbReference type="GeneID" id="25913117"/>
<feature type="domain" description="C2H2-type" evidence="3">
    <location>
        <begin position="100"/>
        <end position="130"/>
    </location>
</feature>
<name>A0A0L0FDK6_9EUKA</name>
<keyword evidence="5" id="KW-1185">Reference proteome</keyword>
<dbReference type="RefSeq" id="XP_014148749.1">
    <property type="nucleotide sequence ID" value="XM_014293274.1"/>
</dbReference>
<dbReference type="PROSITE" id="PS00028">
    <property type="entry name" value="ZINC_FINGER_C2H2_1"/>
    <property type="match status" value="1"/>
</dbReference>
<dbReference type="PROSITE" id="PS50157">
    <property type="entry name" value="ZINC_FINGER_C2H2_2"/>
    <property type="match status" value="1"/>
</dbReference>
<dbReference type="InterPro" id="IPR013087">
    <property type="entry name" value="Znf_C2H2_type"/>
</dbReference>
<proteinExistence type="predicted"/>
<dbReference type="SMART" id="SM00355">
    <property type="entry name" value="ZnF_C2H2"/>
    <property type="match status" value="1"/>
</dbReference>
<evidence type="ECO:0000313" key="5">
    <source>
        <dbReference type="Proteomes" id="UP000054560"/>
    </source>
</evidence>
<protein>
    <recommendedName>
        <fullName evidence="3">C2H2-type domain-containing protein</fullName>
    </recommendedName>
</protein>
<evidence type="ECO:0000256" key="1">
    <source>
        <dbReference type="PROSITE-ProRule" id="PRU00042"/>
    </source>
</evidence>
<keyword evidence="1" id="KW-0479">Metal-binding</keyword>
<dbReference type="AlphaFoldDB" id="A0A0L0FDK6"/>